<organism evidence="5 6">
    <name type="scientific">Epidermidibacterium keratini</name>
    <dbReference type="NCBI Taxonomy" id="1891644"/>
    <lineage>
        <taxon>Bacteria</taxon>
        <taxon>Bacillati</taxon>
        <taxon>Actinomycetota</taxon>
        <taxon>Actinomycetes</taxon>
        <taxon>Sporichthyales</taxon>
        <taxon>Sporichthyaceae</taxon>
        <taxon>Epidermidibacterium</taxon>
    </lineage>
</organism>
<feature type="domain" description="CoA-binding" evidence="4">
    <location>
        <begin position="23"/>
        <end position="118"/>
    </location>
</feature>
<keyword evidence="6" id="KW-1185">Reference proteome</keyword>
<dbReference type="PANTHER" id="PTHR43334:SF1">
    <property type="entry name" value="3-HYDROXYPROPIONATE--COA LIGASE [ADP-FORMING]"/>
    <property type="match status" value="1"/>
</dbReference>
<dbReference type="GO" id="GO:0043758">
    <property type="term" value="F:acetate-CoA ligase (ADP-forming) activity"/>
    <property type="evidence" value="ECO:0007669"/>
    <property type="project" value="InterPro"/>
</dbReference>
<dbReference type="InParanoid" id="A0A7L4YLA7"/>
<dbReference type="InterPro" id="IPR013815">
    <property type="entry name" value="ATP_grasp_subdomain_1"/>
</dbReference>
<dbReference type="InterPro" id="IPR051538">
    <property type="entry name" value="Acyl-CoA_Synth/Transferase"/>
</dbReference>
<keyword evidence="1" id="KW-0436">Ligase</keyword>
<dbReference type="Pfam" id="PF19045">
    <property type="entry name" value="Ligase_CoA_2"/>
    <property type="match status" value="1"/>
</dbReference>
<name>A0A7L4YLA7_9ACTN</name>
<dbReference type="GO" id="GO:0005524">
    <property type="term" value="F:ATP binding"/>
    <property type="evidence" value="ECO:0007669"/>
    <property type="project" value="UniProtKB-KW"/>
</dbReference>
<dbReference type="SUPFAM" id="SSF52210">
    <property type="entry name" value="Succinyl-CoA synthetase domains"/>
    <property type="match status" value="2"/>
</dbReference>
<dbReference type="OrthoDB" id="190266at2"/>
<keyword evidence="2" id="KW-0547">Nucleotide-binding</keyword>
<evidence type="ECO:0000256" key="1">
    <source>
        <dbReference type="ARBA" id="ARBA00022598"/>
    </source>
</evidence>
<dbReference type="Pfam" id="PF13380">
    <property type="entry name" value="CoA_binding_2"/>
    <property type="match status" value="1"/>
</dbReference>
<dbReference type="PANTHER" id="PTHR43334">
    <property type="entry name" value="ACETATE--COA LIGASE [ADP-FORMING]"/>
    <property type="match status" value="1"/>
</dbReference>
<dbReference type="Gene3D" id="3.40.50.261">
    <property type="entry name" value="Succinyl-CoA synthetase domains"/>
    <property type="match status" value="2"/>
</dbReference>
<sequence>MSTTTLPQTSQRLDPAESLYDLLFRPRSVAIVGASGRGVGLTARPLQLLRQHGYAGRIHPVNPRYDEIDGLPCSPTIAAIPGGVDLVLSLVPAAHTVDVIEDAAQAGAKVVVVFASGFAETGPAGARLQNDIEAAARRSGIRIVGPNCQGLIHVPTGFFGTFTAAAGRDMHGTSGVAYVGQSGAIGGSVLDLSAEMGLSLTAWASTGNQADLDLVEVAESMLSDDDINVVLMYAEGISDGARFVRIAQRAAQRNKRLVLLRSGRSTSGKRAAASHTGAMLGDDQALVAASQRYNVILVDDVDEMLAVGAVLATAAPLTGNRLGIVTTSGGAGILLTDQLAVRGLEVPPLSEESSTELKEFVPDFGAVSNPVDVTAQVLSSPTAMPDFAEVCRIAAADEHVDGLAIVLTMVTGERALNLAHTLVNVARHRTDKPTWIIWLASREQTTGAREVLRAAGIPVFDSAGDLARTLAQVTPPALFQSDSAVSNTRAAEVLLNERPGQLEALFDALAISRAEPRLARTPDDAARIATELATPVAMKIHAKSVIHKSDVGGVRLNVEASTAGRTFDELVATAHTHAINDLEGVDVEPMARPGIELVVGATASGDGYPAVVSVGFGGVTTEIFRDIAAIAAPIDETQARQLLTRLTAWPLLNGFRGTPPADVAAAAAAISAVSAMAHAAEGRAFEFEINPLIVHADRQGVTAVDALIRVRRDEQLAS</sequence>
<evidence type="ECO:0000313" key="6">
    <source>
        <dbReference type="Proteomes" id="UP000463857"/>
    </source>
</evidence>
<dbReference type="KEGG" id="eke:EK0264_06170"/>
<protein>
    <submittedName>
        <fullName evidence="5">CoA-binding protein</fullName>
    </submittedName>
</protein>
<evidence type="ECO:0000313" key="5">
    <source>
        <dbReference type="EMBL" id="QHB99909.1"/>
    </source>
</evidence>
<dbReference type="InterPro" id="IPR003781">
    <property type="entry name" value="CoA-bd"/>
</dbReference>
<accession>A0A7L4YLA7</accession>
<dbReference type="InterPro" id="IPR036291">
    <property type="entry name" value="NAD(P)-bd_dom_sf"/>
</dbReference>
<dbReference type="Proteomes" id="UP000463857">
    <property type="component" value="Chromosome"/>
</dbReference>
<dbReference type="InterPro" id="IPR032875">
    <property type="entry name" value="Succ_CoA_lig_flav_dom"/>
</dbReference>
<dbReference type="Gene3D" id="3.40.50.720">
    <property type="entry name" value="NAD(P)-binding Rossmann-like Domain"/>
    <property type="match status" value="1"/>
</dbReference>
<dbReference type="SUPFAM" id="SSF56059">
    <property type="entry name" value="Glutathione synthetase ATP-binding domain-like"/>
    <property type="match status" value="1"/>
</dbReference>
<proteinExistence type="predicted"/>
<dbReference type="Gene3D" id="3.30.1490.20">
    <property type="entry name" value="ATP-grasp fold, A domain"/>
    <property type="match status" value="1"/>
</dbReference>
<dbReference type="EMBL" id="CP047156">
    <property type="protein sequence ID" value="QHB99909.1"/>
    <property type="molecule type" value="Genomic_DNA"/>
</dbReference>
<evidence type="ECO:0000259" key="4">
    <source>
        <dbReference type="SMART" id="SM00881"/>
    </source>
</evidence>
<dbReference type="InterPro" id="IPR016102">
    <property type="entry name" value="Succinyl-CoA_synth-like"/>
</dbReference>
<keyword evidence="3" id="KW-0067">ATP-binding</keyword>
<dbReference type="InterPro" id="IPR043938">
    <property type="entry name" value="Ligase_CoA_dom"/>
</dbReference>
<dbReference type="AlphaFoldDB" id="A0A7L4YLA7"/>
<dbReference type="Pfam" id="PF13607">
    <property type="entry name" value="Succ_CoA_lig"/>
    <property type="match status" value="1"/>
</dbReference>
<dbReference type="SMART" id="SM00881">
    <property type="entry name" value="CoA_binding"/>
    <property type="match status" value="1"/>
</dbReference>
<dbReference type="SUPFAM" id="SSF51735">
    <property type="entry name" value="NAD(P)-binding Rossmann-fold domains"/>
    <property type="match status" value="1"/>
</dbReference>
<reference evidence="5 6" key="1">
    <citation type="journal article" date="2018" name="Int. J. Syst. Evol. Microbiol.">
        <title>Epidermidibacterium keratini gen. nov., sp. nov., a member of the family Sporichthyaceae, isolated from keratin epidermis.</title>
        <authorList>
            <person name="Lee D.G."/>
            <person name="Trujillo M.E."/>
            <person name="Kang S."/>
            <person name="Nam J.J."/>
            <person name="Kim Y.J."/>
        </authorList>
    </citation>
    <scope>NUCLEOTIDE SEQUENCE [LARGE SCALE GENOMIC DNA]</scope>
    <source>
        <strain evidence="5 6">EPI-7</strain>
    </source>
</reference>
<evidence type="ECO:0000256" key="3">
    <source>
        <dbReference type="ARBA" id="ARBA00022840"/>
    </source>
</evidence>
<dbReference type="Gene3D" id="3.30.470.20">
    <property type="entry name" value="ATP-grasp fold, B domain"/>
    <property type="match status" value="1"/>
</dbReference>
<dbReference type="Pfam" id="PF13549">
    <property type="entry name" value="ATP-grasp_5"/>
    <property type="match status" value="1"/>
</dbReference>
<evidence type="ECO:0000256" key="2">
    <source>
        <dbReference type="ARBA" id="ARBA00022741"/>
    </source>
</evidence>
<gene>
    <name evidence="5" type="ORF">EK0264_06170</name>
</gene>
<dbReference type="RefSeq" id="WP_159543950.1">
    <property type="nucleotide sequence ID" value="NZ_CP047156.1"/>
</dbReference>